<dbReference type="RefSeq" id="XP_028544336.1">
    <property type="nucleotide sequence ID" value="XM_028688535.1"/>
</dbReference>
<dbReference type="Pfam" id="PF13367">
    <property type="entry name" value="PrsW-protease"/>
    <property type="match status" value="1"/>
</dbReference>
<name>A0A1Y1JKN4_PLAGO</name>
<sequence length="372" mass="43486">MPYVCGLRVGVRESSFAISQIASYTNDYCEEESKNVENISFATYIRLLYCFSCVVFLIGFSCVTIGNEGIIYLIFSFFPSCVYLYLFRIKINRRIKFLHAVEMILYGAVPSIVLAGTLEYFCSLFFFHFCYICFVKEIGGSLLLLCSIVVFFYFFLVVAYVEEFSKILPMIFVQINEDKNKSEYIELSLVDNKCFLDKNVHKEDDDDDFRKKDHIMDKFKYIYASDILEYIFFSLCSSAGFSSTENLLYATQTTKQNFLSVIVLRNMICVLFHMCCSGVTSYYIAISVFHKSRKGYLAKLLIFLRHLFLPALFHAVYDYSIYFSTLNIHKYQVFFLTLSFTCCFFCMLLIFSVIVKHTMYKEHAYEDMQLNV</sequence>
<reference evidence="3" key="1">
    <citation type="submission" date="2017-04" db="EMBL/GenBank/DDBJ databases">
        <title>Plasmodium gonderi genome.</title>
        <authorList>
            <person name="Arisue N."/>
            <person name="Honma H."/>
            <person name="Kawai S."/>
            <person name="Tougan T."/>
            <person name="Tanabe K."/>
            <person name="Horii T."/>
        </authorList>
    </citation>
    <scope>NUCLEOTIDE SEQUENCE [LARGE SCALE GENOMIC DNA]</scope>
    <source>
        <strain evidence="3">ATCC 30045</strain>
    </source>
</reference>
<feature type="transmembrane region" description="Helical" evidence="1">
    <location>
        <begin position="138"/>
        <end position="161"/>
    </location>
</feature>
<keyword evidence="3" id="KW-1185">Reference proteome</keyword>
<evidence type="ECO:0008006" key="4">
    <source>
        <dbReference type="Google" id="ProtNLM"/>
    </source>
</evidence>
<protein>
    <recommendedName>
        <fullName evidence="4">Protease</fullName>
    </recommendedName>
</protein>
<evidence type="ECO:0000313" key="3">
    <source>
        <dbReference type="Proteomes" id="UP000195521"/>
    </source>
</evidence>
<evidence type="ECO:0000313" key="2">
    <source>
        <dbReference type="EMBL" id="GAW81747.1"/>
    </source>
</evidence>
<feature type="transmembrane region" description="Helical" evidence="1">
    <location>
        <begin position="47"/>
        <end position="66"/>
    </location>
</feature>
<feature type="transmembrane region" description="Helical" evidence="1">
    <location>
        <begin position="221"/>
        <end position="242"/>
    </location>
</feature>
<dbReference type="InterPro" id="IPR026898">
    <property type="entry name" value="PrsW"/>
</dbReference>
<comment type="caution">
    <text evidence="2">The sequence shown here is derived from an EMBL/GenBank/DDBJ whole genome shotgun (WGS) entry which is preliminary data.</text>
</comment>
<dbReference type="Proteomes" id="UP000195521">
    <property type="component" value="Unassembled WGS sequence"/>
</dbReference>
<evidence type="ECO:0000256" key="1">
    <source>
        <dbReference type="SAM" id="Phobius"/>
    </source>
</evidence>
<proteinExistence type="predicted"/>
<feature type="transmembrane region" description="Helical" evidence="1">
    <location>
        <begin position="72"/>
        <end position="91"/>
    </location>
</feature>
<feature type="transmembrane region" description="Helical" evidence="1">
    <location>
        <begin position="296"/>
        <end position="313"/>
    </location>
</feature>
<dbReference type="OMA" id="EMILYGA"/>
<feature type="transmembrane region" description="Helical" evidence="1">
    <location>
        <begin position="103"/>
        <end position="126"/>
    </location>
</feature>
<dbReference type="GeneID" id="39748476"/>
<feature type="transmembrane region" description="Helical" evidence="1">
    <location>
        <begin position="262"/>
        <end position="284"/>
    </location>
</feature>
<keyword evidence="1" id="KW-1133">Transmembrane helix</keyword>
<dbReference type="EMBL" id="BDQF01000012">
    <property type="protein sequence ID" value="GAW81747.1"/>
    <property type="molecule type" value="Genomic_DNA"/>
</dbReference>
<keyword evidence="1" id="KW-0472">Membrane</keyword>
<keyword evidence="1" id="KW-0812">Transmembrane</keyword>
<dbReference type="OrthoDB" id="392543at2759"/>
<accession>A0A1Y1JKN4</accession>
<dbReference type="AlphaFoldDB" id="A0A1Y1JKN4"/>
<dbReference type="GO" id="GO:0008233">
    <property type="term" value="F:peptidase activity"/>
    <property type="evidence" value="ECO:0007669"/>
    <property type="project" value="InterPro"/>
</dbReference>
<feature type="transmembrane region" description="Helical" evidence="1">
    <location>
        <begin position="333"/>
        <end position="355"/>
    </location>
</feature>
<gene>
    <name evidence="2" type="ORF">PGO_111970</name>
</gene>
<organism evidence="2 3">
    <name type="scientific">Plasmodium gonderi</name>
    <dbReference type="NCBI Taxonomy" id="77519"/>
    <lineage>
        <taxon>Eukaryota</taxon>
        <taxon>Sar</taxon>
        <taxon>Alveolata</taxon>
        <taxon>Apicomplexa</taxon>
        <taxon>Aconoidasida</taxon>
        <taxon>Haemosporida</taxon>
        <taxon>Plasmodiidae</taxon>
        <taxon>Plasmodium</taxon>
        <taxon>Plasmodium (Plasmodium)</taxon>
    </lineage>
</organism>